<dbReference type="InterPro" id="IPR029058">
    <property type="entry name" value="AB_hydrolase_fold"/>
</dbReference>
<proteinExistence type="predicted"/>
<keyword evidence="4" id="KW-1185">Reference proteome</keyword>
<feature type="compositionally biased region" description="Polar residues" evidence="1">
    <location>
        <begin position="115"/>
        <end position="131"/>
    </location>
</feature>
<evidence type="ECO:0000256" key="1">
    <source>
        <dbReference type="SAM" id="MobiDB-lite"/>
    </source>
</evidence>
<dbReference type="OrthoDB" id="5170249at2"/>
<sequence>MVDYAQLKEFDRGELDAIADAWTDQASNLRDRADAVGEQISALSGWEGEAGEAARSGLEKLRNLLNDAADEIDKLPPKITDAADTIDEAKREAASAVDGADKELEVGADGVVRINTVSGGPSSTGMSTDSQENARDTLQGEIDDAVRKATEADEDGASAVRKHLPAQIGVDMTEVGDGIPPIPTGKDPAKVNKWWNGLSPLEKETLLFTDSAALGNLDGIPAEVRDRANRFVLDEHRAILEQRQEQYPEGSEVWQRSQDRLDAIKDLESELGDPHAADQEVYLLAFDAQDVRDGENLGRFALSYGNPDTADNVSTAVPGMNSAMNGDIGGNEDAWLERGERLQGAAGGNTASIVWFGYDAPDWVGVTSDESARSAVGDLQEFQSGLRATHEGPASHNTVIGHSYGGAALGLTAAHEDGIDADSIAFVGATGGGAETADQLDVNAADGEGEVYSGRTDQDMVGGYGVDEWYGADPNSEAYGADRVFDTGSGDGDGPTYGHSPAYWEEGSTSLDNIGRIIAGEEPTADPTPDMPYEDQPDPQIPNSPNRQDHGF</sequence>
<dbReference type="SUPFAM" id="SSF53474">
    <property type="entry name" value="alpha/beta-Hydrolases"/>
    <property type="match status" value="1"/>
</dbReference>
<name>A0A542DPG1_AMYCI</name>
<feature type="region of interest" description="Disordered" evidence="1">
    <location>
        <begin position="513"/>
        <end position="552"/>
    </location>
</feature>
<dbReference type="SUPFAM" id="SSF140453">
    <property type="entry name" value="EsxAB dimer-like"/>
    <property type="match status" value="1"/>
</dbReference>
<feature type="domain" description="DUF1023" evidence="2">
    <location>
        <begin position="293"/>
        <end position="461"/>
    </location>
</feature>
<feature type="region of interest" description="Disordered" evidence="1">
    <location>
        <begin position="475"/>
        <end position="500"/>
    </location>
</feature>
<gene>
    <name evidence="3" type="ORF">FB471_4665</name>
</gene>
<dbReference type="InterPro" id="IPR010427">
    <property type="entry name" value="DUF1023"/>
</dbReference>
<comment type="caution">
    <text evidence="3">The sequence shown here is derived from an EMBL/GenBank/DDBJ whole genome shotgun (WGS) entry which is preliminary data.</text>
</comment>
<evidence type="ECO:0000313" key="3">
    <source>
        <dbReference type="EMBL" id="TQJ04855.1"/>
    </source>
</evidence>
<dbReference type="InterPro" id="IPR036689">
    <property type="entry name" value="ESAT-6-like_sf"/>
</dbReference>
<dbReference type="RefSeq" id="WP_142000480.1">
    <property type="nucleotide sequence ID" value="NZ_VFML01000001.1"/>
</dbReference>
<organism evidence="3 4">
    <name type="scientific">Amycolatopsis cihanbeyliensis</name>
    <dbReference type="NCBI Taxonomy" id="1128664"/>
    <lineage>
        <taxon>Bacteria</taxon>
        <taxon>Bacillati</taxon>
        <taxon>Actinomycetota</taxon>
        <taxon>Actinomycetes</taxon>
        <taxon>Pseudonocardiales</taxon>
        <taxon>Pseudonocardiaceae</taxon>
        <taxon>Amycolatopsis</taxon>
    </lineage>
</organism>
<reference evidence="3 4" key="1">
    <citation type="submission" date="2019-06" db="EMBL/GenBank/DDBJ databases">
        <title>Sequencing the genomes of 1000 actinobacteria strains.</title>
        <authorList>
            <person name="Klenk H.-P."/>
        </authorList>
    </citation>
    <scope>NUCLEOTIDE SEQUENCE [LARGE SCALE GENOMIC DNA]</scope>
    <source>
        <strain evidence="3 4">DSM 45679</strain>
    </source>
</reference>
<protein>
    <submittedName>
        <fullName evidence="3">Alpha/beta hydrolase family protein</fullName>
    </submittedName>
</protein>
<dbReference type="Proteomes" id="UP000320876">
    <property type="component" value="Unassembled WGS sequence"/>
</dbReference>
<dbReference type="AlphaFoldDB" id="A0A542DPG1"/>
<dbReference type="Pfam" id="PF06259">
    <property type="entry name" value="Abhydrolase_8"/>
    <property type="match status" value="1"/>
</dbReference>
<dbReference type="EMBL" id="VFML01000001">
    <property type="protein sequence ID" value="TQJ04855.1"/>
    <property type="molecule type" value="Genomic_DNA"/>
</dbReference>
<feature type="region of interest" description="Disordered" evidence="1">
    <location>
        <begin position="115"/>
        <end position="134"/>
    </location>
</feature>
<evidence type="ECO:0000313" key="4">
    <source>
        <dbReference type="Proteomes" id="UP000320876"/>
    </source>
</evidence>
<accession>A0A542DPG1</accession>
<dbReference type="GO" id="GO:0016787">
    <property type="term" value="F:hydrolase activity"/>
    <property type="evidence" value="ECO:0007669"/>
    <property type="project" value="UniProtKB-KW"/>
</dbReference>
<dbReference type="Gene3D" id="1.20.1260.20">
    <property type="entry name" value="PPE superfamily"/>
    <property type="match status" value="1"/>
</dbReference>
<evidence type="ECO:0000259" key="2">
    <source>
        <dbReference type="Pfam" id="PF06259"/>
    </source>
</evidence>
<dbReference type="InterPro" id="IPR038332">
    <property type="entry name" value="PPE_sf"/>
</dbReference>
<keyword evidence="3" id="KW-0378">Hydrolase</keyword>